<reference evidence="1" key="1">
    <citation type="submission" date="2020-10" db="EMBL/GenBank/DDBJ databases">
        <authorList>
            <person name="Gilroy R."/>
        </authorList>
    </citation>
    <scope>NUCLEOTIDE SEQUENCE</scope>
    <source>
        <strain evidence="1">ChiSjej4B22-9803</strain>
    </source>
</reference>
<proteinExistence type="predicted"/>
<dbReference type="Gene3D" id="1.10.10.1150">
    <property type="entry name" value="Coenzyme PQQ synthesis protein D (PqqD)"/>
    <property type="match status" value="1"/>
</dbReference>
<organism evidence="1 2">
    <name type="scientific">Candidatus Avimonoglobus intestinipullorum</name>
    <dbReference type="NCBI Taxonomy" id="2840699"/>
    <lineage>
        <taxon>Bacteria</taxon>
        <taxon>Bacillati</taxon>
        <taxon>Bacillota</taxon>
        <taxon>Clostridia</taxon>
        <taxon>Eubacteriales</taxon>
        <taxon>Candidatus Avimonoglobus</taxon>
    </lineage>
</organism>
<name>A0A9D1LUE0_9FIRM</name>
<sequence length="90" mass="9964">MKIKEGYILRQVAGNNIVIAVGDAAVDFNGLITINSAGAFLWNRLTEGATEEELLDAMLAEYDVDRDTAKKDIDEFLEKLQKADLIVYDA</sequence>
<dbReference type="InterPro" id="IPR008792">
    <property type="entry name" value="PQQD"/>
</dbReference>
<dbReference type="EMBL" id="DVND01000043">
    <property type="protein sequence ID" value="HIU48077.1"/>
    <property type="molecule type" value="Genomic_DNA"/>
</dbReference>
<gene>
    <name evidence="1" type="ORF">IAB04_01800</name>
</gene>
<dbReference type="InterPro" id="IPR041881">
    <property type="entry name" value="PqqD_sf"/>
</dbReference>
<comment type="caution">
    <text evidence="1">The sequence shown here is derived from an EMBL/GenBank/DDBJ whole genome shotgun (WGS) entry which is preliminary data.</text>
</comment>
<evidence type="ECO:0000313" key="1">
    <source>
        <dbReference type="EMBL" id="HIU48077.1"/>
    </source>
</evidence>
<dbReference type="AlphaFoldDB" id="A0A9D1LUE0"/>
<reference evidence="1" key="2">
    <citation type="journal article" date="2021" name="PeerJ">
        <title>Extensive microbial diversity within the chicken gut microbiome revealed by metagenomics and culture.</title>
        <authorList>
            <person name="Gilroy R."/>
            <person name="Ravi A."/>
            <person name="Getino M."/>
            <person name="Pursley I."/>
            <person name="Horton D.L."/>
            <person name="Alikhan N.F."/>
            <person name="Baker D."/>
            <person name="Gharbi K."/>
            <person name="Hall N."/>
            <person name="Watson M."/>
            <person name="Adriaenssens E.M."/>
            <person name="Foster-Nyarko E."/>
            <person name="Jarju S."/>
            <person name="Secka A."/>
            <person name="Antonio M."/>
            <person name="Oren A."/>
            <person name="Chaudhuri R.R."/>
            <person name="La Ragione R."/>
            <person name="Hildebrand F."/>
            <person name="Pallen M.J."/>
        </authorList>
    </citation>
    <scope>NUCLEOTIDE SEQUENCE</scope>
    <source>
        <strain evidence="1">ChiSjej4B22-9803</strain>
    </source>
</reference>
<protein>
    <submittedName>
        <fullName evidence="1">PqqD family protein</fullName>
    </submittedName>
</protein>
<evidence type="ECO:0000313" key="2">
    <source>
        <dbReference type="Proteomes" id="UP000824111"/>
    </source>
</evidence>
<accession>A0A9D1LUE0</accession>
<dbReference type="Pfam" id="PF05402">
    <property type="entry name" value="PqqD"/>
    <property type="match status" value="1"/>
</dbReference>
<dbReference type="Proteomes" id="UP000824111">
    <property type="component" value="Unassembled WGS sequence"/>
</dbReference>